<proteinExistence type="predicted"/>
<evidence type="ECO:0000313" key="1">
    <source>
        <dbReference type="EMBL" id="KAF2556979.1"/>
    </source>
</evidence>
<accession>A0A8S9HG48</accession>
<dbReference type="Proteomes" id="UP000712281">
    <property type="component" value="Unassembled WGS sequence"/>
</dbReference>
<dbReference type="EMBL" id="QGKW02001940">
    <property type="protein sequence ID" value="KAF2556979.1"/>
    <property type="molecule type" value="Genomic_DNA"/>
</dbReference>
<name>A0A8S9HG48_BRACR</name>
<comment type="caution">
    <text evidence="1">The sequence shown here is derived from an EMBL/GenBank/DDBJ whole genome shotgun (WGS) entry which is preliminary data.</text>
</comment>
<sequence>MEELLFSSDKRSYINITKSSFLSDSCVEVKHSQYRISALSGSSFCLILEEELELER</sequence>
<dbReference type="AlphaFoldDB" id="A0A8S9HG48"/>
<evidence type="ECO:0000313" key="2">
    <source>
        <dbReference type="Proteomes" id="UP000712281"/>
    </source>
</evidence>
<reference evidence="1" key="1">
    <citation type="submission" date="2019-12" db="EMBL/GenBank/DDBJ databases">
        <title>Genome sequencing and annotation of Brassica cretica.</title>
        <authorList>
            <person name="Studholme D.J."/>
            <person name="Sarris P.F."/>
        </authorList>
    </citation>
    <scope>NUCLEOTIDE SEQUENCE</scope>
    <source>
        <strain evidence="1">PFS-001/15</strain>
        <tissue evidence="1">Leaf</tissue>
    </source>
</reference>
<gene>
    <name evidence="1" type="ORF">F2Q68_00013672</name>
</gene>
<organism evidence="1 2">
    <name type="scientific">Brassica cretica</name>
    <name type="common">Mustard</name>
    <dbReference type="NCBI Taxonomy" id="69181"/>
    <lineage>
        <taxon>Eukaryota</taxon>
        <taxon>Viridiplantae</taxon>
        <taxon>Streptophyta</taxon>
        <taxon>Embryophyta</taxon>
        <taxon>Tracheophyta</taxon>
        <taxon>Spermatophyta</taxon>
        <taxon>Magnoliopsida</taxon>
        <taxon>eudicotyledons</taxon>
        <taxon>Gunneridae</taxon>
        <taxon>Pentapetalae</taxon>
        <taxon>rosids</taxon>
        <taxon>malvids</taxon>
        <taxon>Brassicales</taxon>
        <taxon>Brassicaceae</taxon>
        <taxon>Brassiceae</taxon>
        <taxon>Brassica</taxon>
    </lineage>
</organism>
<protein>
    <submittedName>
        <fullName evidence="1">Uncharacterized protein</fullName>
    </submittedName>
</protein>